<reference evidence="3" key="1">
    <citation type="submission" date="2022-11" db="EMBL/GenBank/DDBJ databases">
        <title>Centuries of genome instability and evolution in soft-shell clam transmissible cancer (bioRxiv).</title>
        <authorList>
            <person name="Hart S.F.M."/>
            <person name="Yonemitsu M.A."/>
            <person name="Giersch R.M."/>
            <person name="Beal B.F."/>
            <person name="Arriagada G."/>
            <person name="Davis B.W."/>
            <person name="Ostrander E.A."/>
            <person name="Goff S.P."/>
            <person name="Metzger M.J."/>
        </authorList>
    </citation>
    <scope>NUCLEOTIDE SEQUENCE</scope>
    <source>
        <strain evidence="3">MELC-2E11</strain>
        <tissue evidence="3">Siphon/mantle</tissue>
    </source>
</reference>
<keyword evidence="4" id="KW-1185">Reference proteome</keyword>
<dbReference type="Pfam" id="PF15112">
    <property type="entry name" value="DUF4559"/>
    <property type="match status" value="1"/>
</dbReference>
<dbReference type="EMBL" id="CP111024">
    <property type="protein sequence ID" value="WAR23900.1"/>
    <property type="molecule type" value="Genomic_DNA"/>
</dbReference>
<organism evidence="3 4">
    <name type="scientific">Mya arenaria</name>
    <name type="common">Soft-shell clam</name>
    <dbReference type="NCBI Taxonomy" id="6604"/>
    <lineage>
        <taxon>Eukaryota</taxon>
        <taxon>Metazoa</taxon>
        <taxon>Spiralia</taxon>
        <taxon>Lophotrochozoa</taxon>
        <taxon>Mollusca</taxon>
        <taxon>Bivalvia</taxon>
        <taxon>Autobranchia</taxon>
        <taxon>Heteroconchia</taxon>
        <taxon>Euheterodonta</taxon>
        <taxon>Imparidentia</taxon>
        <taxon>Neoheterodontei</taxon>
        <taxon>Myida</taxon>
        <taxon>Myoidea</taxon>
        <taxon>Myidae</taxon>
        <taxon>Mya</taxon>
    </lineage>
</organism>
<evidence type="ECO:0000256" key="2">
    <source>
        <dbReference type="SAM" id="MobiDB-lite"/>
    </source>
</evidence>
<feature type="region of interest" description="Disordered" evidence="2">
    <location>
        <begin position="219"/>
        <end position="238"/>
    </location>
</feature>
<protein>
    <submittedName>
        <fullName evidence="3">Uncharacterized protein</fullName>
    </submittedName>
</protein>
<evidence type="ECO:0000256" key="1">
    <source>
        <dbReference type="SAM" id="Coils"/>
    </source>
</evidence>
<dbReference type="Proteomes" id="UP001164746">
    <property type="component" value="Chromosome 13"/>
</dbReference>
<feature type="coiled-coil region" evidence="1">
    <location>
        <begin position="149"/>
        <end position="176"/>
    </location>
</feature>
<accession>A0ABY7FNU9</accession>
<gene>
    <name evidence="3" type="ORF">MAR_037569</name>
</gene>
<keyword evidence="1" id="KW-0175">Coiled coil</keyword>
<name>A0ABY7FNU9_MYAAR</name>
<evidence type="ECO:0000313" key="4">
    <source>
        <dbReference type="Proteomes" id="UP001164746"/>
    </source>
</evidence>
<dbReference type="InterPro" id="IPR027897">
    <property type="entry name" value="DUF4559"/>
</dbReference>
<sequence>DVATQLHGDLVQKVPVPACTTCSSKDVQKKNASCRYHNDFRDELVKEHAYGQARGIGALTLKNTKAENWAHSAWEVVKVFMPPAGYENKTTIEETDFNGIAAFIINCKRFQGKITGRICEKLKTADPSKDEDTRKYICKEIHDGFGQRLADIEMKLQTKEIDIKSAKEDLHSYSQDVLEAFKLVSDDTMHDLSKTKDDILLLMKEERRRVMDHIAFQERKATEHIEQSTKDGQRSLEQ</sequence>
<feature type="non-terminal residue" evidence="3">
    <location>
        <position position="238"/>
    </location>
</feature>
<proteinExistence type="predicted"/>
<feature type="non-terminal residue" evidence="3">
    <location>
        <position position="1"/>
    </location>
</feature>
<evidence type="ECO:0000313" key="3">
    <source>
        <dbReference type="EMBL" id="WAR23900.1"/>
    </source>
</evidence>